<comment type="subcellular location">
    <subcellularLocation>
        <location evidence="1">Nucleus</location>
    </subcellularLocation>
</comment>
<dbReference type="GO" id="GO:0000290">
    <property type="term" value="P:deadenylation-dependent decapping of nuclear-transcribed mRNA"/>
    <property type="evidence" value="ECO:0007669"/>
    <property type="project" value="InterPro"/>
</dbReference>
<keyword evidence="6" id="KW-0539">Nucleus</keyword>
<feature type="binding site" evidence="11">
    <location>
        <position position="238"/>
    </location>
    <ligand>
        <name>substrate</name>
    </ligand>
</feature>
<dbReference type="InterPro" id="IPR011145">
    <property type="entry name" value="Scavenger_mRNA_decap_enz_N"/>
</dbReference>
<feature type="active site" description="Nucleophile" evidence="10">
    <location>
        <position position="340"/>
    </location>
</feature>
<feature type="compositionally biased region" description="Low complexity" evidence="12">
    <location>
        <begin position="10"/>
        <end position="22"/>
    </location>
</feature>
<accession>A0A023ESY8</accession>
<dbReference type="GO" id="GO:0140932">
    <property type="term" value="F:5'-(N(7)-methyl 5'-triphosphoguanosine)-[mRNA] diphosphatase activity"/>
    <property type="evidence" value="ECO:0007669"/>
    <property type="project" value="UniProtKB-EC"/>
</dbReference>
<dbReference type="InterPro" id="IPR008594">
    <property type="entry name" value="DcpS/DCS2"/>
</dbReference>
<dbReference type="SUPFAM" id="SSF54197">
    <property type="entry name" value="HIT-like"/>
    <property type="match status" value="1"/>
</dbReference>
<evidence type="ECO:0000256" key="9">
    <source>
        <dbReference type="ARBA" id="ARBA00048222"/>
    </source>
</evidence>
<evidence type="ECO:0000313" key="13">
    <source>
        <dbReference type="EMBL" id="JAC11921.1"/>
    </source>
</evidence>
<comment type="similarity">
    <text evidence="2">Belongs to the HIT family.</text>
</comment>
<dbReference type="Pfam" id="PF11969">
    <property type="entry name" value="DcpS_C"/>
    <property type="match status" value="1"/>
</dbReference>
<feature type="binding site" evidence="11">
    <location>
        <position position="270"/>
    </location>
    <ligand>
        <name>substrate</name>
    </ligand>
</feature>
<organism evidence="13">
    <name type="scientific">Aedes albopictus</name>
    <name type="common">Asian tiger mosquito</name>
    <name type="synonym">Stegomyia albopicta</name>
    <dbReference type="NCBI Taxonomy" id="7160"/>
    <lineage>
        <taxon>Eukaryota</taxon>
        <taxon>Metazoa</taxon>
        <taxon>Ecdysozoa</taxon>
        <taxon>Arthropoda</taxon>
        <taxon>Hexapoda</taxon>
        <taxon>Insecta</taxon>
        <taxon>Pterygota</taxon>
        <taxon>Neoptera</taxon>
        <taxon>Endopterygota</taxon>
        <taxon>Diptera</taxon>
        <taxon>Nematocera</taxon>
        <taxon>Culicoidea</taxon>
        <taxon>Culicidae</taxon>
        <taxon>Culicinae</taxon>
        <taxon>Aedini</taxon>
        <taxon>Aedes</taxon>
        <taxon>Stegomyia</taxon>
    </lineage>
</organism>
<feature type="compositionally biased region" description="Polar residues" evidence="12">
    <location>
        <begin position="33"/>
        <end position="51"/>
    </location>
</feature>
<dbReference type="EMBL" id="GAPW01001677">
    <property type="protein sequence ID" value="JAC11921.1"/>
    <property type="molecule type" value="mRNA"/>
</dbReference>
<dbReference type="Pfam" id="PF05652">
    <property type="entry name" value="DcpS"/>
    <property type="match status" value="1"/>
</dbReference>
<dbReference type="PANTHER" id="PTHR12978:SF0">
    <property type="entry name" value="M7GPPPX DIPHOSPHATASE"/>
    <property type="match status" value="1"/>
</dbReference>
<dbReference type="PIRSF" id="PIRSF028973">
    <property type="entry name" value="Scavenger_mRNA_decap_enz"/>
    <property type="match status" value="1"/>
</dbReference>
<dbReference type="SUPFAM" id="SSF102860">
    <property type="entry name" value="mRNA decapping enzyme DcpS N-terminal domain"/>
    <property type="match status" value="1"/>
</dbReference>
<keyword evidence="5" id="KW-0378">Hydrolase</keyword>
<evidence type="ECO:0000256" key="12">
    <source>
        <dbReference type="SAM" id="MobiDB-lite"/>
    </source>
</evidence>
<dbReference type="VEuPathDB" id="VectorBase:AALFPA_068146"/>
<dbReference type="FunFam" id="3.30.428.10:FF:000006">
    <property type="entry name" value="m7GpppX diphosphatase"/>
    <property type="match status" value="1"/>
</dbReference>
<dbReference type="AlphaFoldDB" id="A0A023ESY8"/>
<protein>
    <recommendedName>
        <fullName evidence="4">m7GpppX diphosphatase</fullName>
        <ecNumber evidence="3">3.6.1.59</ecNumber>
    </recommendedName>
    <alternativeName>
        <fullName evidence="8">Decapping scavenger enzyme</fullName>
    </alternativeName>
    <alternativeName>
        <fullName evidence="7">Scavenger mRNA-decapping enzyme DcpS</fullName>
    </alternativeName>
</protein>
<evidence type="ECO:0000256" key="11">
    <source>
        <dbReference type="PIRSR" id="PIRSR028973-2"/>
    </source>
</evidence>
<evidence type="ECO:0000256" key="5">
    <source>
        <dbReference type="ARBA" id="ARBA00022801"/>
    </source>
</evidence>
<sequence>MLEAAKQQESDSVNSNNTINSSNHDDEHHQRRQGQSASPISATAAVTSPANPTSSPVVVVGGSTTSTSYDLAQFEPVRILNNNSTHKSVSLLGHFGNLSRDKFAIIVLEKTAFTEAQLRNYSVVTKAAVTQTATTTTSSESESENSSTTAEVVVAAERSVFSSKSHLRTEFINDIYGNFLCVTDPEVNQLKVTIIYPATEKHISKYSTHARFLLEETADDYRSVTLPHLEQEQLSLEWLYNILEHRKEKDRIVYEDPSDEVGFILLPDLKWDGKTLEQLYLLALVRPKGIKSLRDLTPAHLPLLRNIRDGGIKAIKERYGISSDHLRIYVHYQPSFYHLHVHFTYLKHDPPGIHCEKSHLLTTIIENLELVPDYYQRVTLSCVLSETDKLYAKLKAAKENADEDQPKVKRTKIE</sequence>
<evidence type="ECO:0000256" key="4">
    <source>
        <dbReference type="ARBA" id="ARBA00015636"/>
    </source>
</evidence>
<dbReference type="VEuPathDB" id="VectorBase:AALC636_038134"/>
<dbReference type="GO" id="GO:0000932">
    <property type="term" value="C:P-body"/>
    <property type="evidence" value="ECO:0007669"/>
    <property type="project" value="TreeGrafter"/>
</dbReference>
<evidence type="ECO:0000256" key="8">
    <source>
        <dbReference type="ARBA" id="ARBA00030609"/>
    </source>
</evidence>
<dbReference type="GO" id="GO:0000340">
    <property type="term" value="F:RNA 7-methylguanosine cap binding"/>
    <property type="evidence" value="ECO:0007669"/>
    <property type="project" value="TreeGrafter"/>
</dbReference>
<dbReference type="PANTHER" id="PTHR12978">
    <property type="entry name" value="HISTIDINE TRIAD HIT PROTEIN MEMBER"/>
    <property type="match status" value="1"/>
</dbReference>
<reference evidence="13" key="1">
    <citation type="journal article" date="2014" name="PLoS Negl. Trop. Dis.">
        <title>Identification and characterization of seminal fluid proteins in the Asian tiger mosquito, Aedes albopictus.</title>
        <authorList>
            <person name="Boes K.E."/>
            <person name="Ribeiro J.M."/>
            <person name="Wong A."/>
            <person name="Harrington L.C."/>
            <person name="Wolfner M.F."/>
            <person name="Sirot L.K."/>
        </authorList>
    </citation>
    <scope>NUCLEOTIDE SEQUENCE</scope>
    <source>
        <tissue evidence="13">Reproductive organs</tissue>
    </source>
</reference>
<evidence type="ECO:0000256" key="2">
    <source>
        <dbReference type="ARBA" id="ARBA00010208"/>
    </source>
</evidence>
<feature type="binding site" evidence="11">
    <location>
        <position position="248"/>
    </location>
    <ligand>
        <name>substrate</name>
    </ligand>
</feature>
<dbReference type="EC" id="3.6.1.59" evidence="3"/>
<dbReference type="InterPro" id="IPR036265">
    <property type="entry name" value="HIT-like_sf"/>
</dbReference>
<feature type="binding site" evidence="11">
    <location>
        <begin position="331"/>
        <end position="342"/>
    </location>
    <ligand>
        <name>substrate</name>
    </ligand>
</feature>
<evidence type="ECO:0000256" key="1">
    <source>
        <dbReference type="ARBA" id="ARBA00004123"/>
    </source>
</evidence>
<dbReference type="GO" id="GO:0005634">
    <property type="term" value="C:nucleus"/>
    <property type="evidence" value="ECO:0007669"/>
    <property type="project" value="UniProtKB-SubCell"/>
</dbReference>
<comment type="catalytic activity">
    <reaction evidence="9">
        <text>a 5'-end (N(7)-methyl 5'-triphosphoguanosine)-ribonucleoside in mRNA + H2O = N(7)-methyl-GMP + a 5'-end diphospho-ribonucleoside in mRNA + 2 H(+)</text>
        <dbReference type="Rhea" id="RHEA:65388"/>
        <dbReference type="Rhea" id="RHEA-COMP:17165"/>
        <dbReference type="Rhea" id="RHEA-COMP:17167"/>
        <dbReference type="ChEBI" id="CHEBI:15377"/>
        <dbReference type="ChEBI" id="CHEBI:15378"/>
        <dbReference type="ChEBI" id="CHEBI:58285"/>
        <dbReference type="ChEBI" id="CHEBI:156461"/>
        <dbReference type="ChEBI" id="CHEBI:167616"/>
        <dbReference type="EC" id="3.6.1.59"/>
    </reaction>
</comment>
<dbReference type="Gene3D" id="3.30.428.10">
    <property type="entry name" value="HIT-like"/>
    <property type="match status" value="1"/>
</dbReference>
<feature type="binding site" evidence="11">
    <location>
        <position position="268"/>
    </location>
    <ligand>
        <name>substrate</name>
    </ligand>
</feature>
<name>A0A023ESY8_AEDAL</name>
<evidence type="ECO:0000256" key="6">
    <source>
        <dbReference type="ARBA" id="ARBA00023242"/>
    </source>
</evidence>
<proteinExistence type="evidence at transcript level"/>
<evidence type="ECO:0000256" key="7">
    <source>
        <dbReference type="ARBA" id="ARBA00029885"/>
    </source>
</evidence>
<evidence type="ECO:0000256" key="3">
    <source>
        <dbReference type="ARBA" id="ARBA00012520"/>
    </source>
</evidence>
<dbReference type="Gene3D" id="3.30.200.40">
    <property type="entry name" value="Scavenger mRNA decapping enzyme, N-terminal domain"/>
    <property type="match status" value="1"/>
</dbReference>
<evidence type="ECO:0000256" key="10">
    <source>
        <dbReference type="PIRSR" id="PIRSR028973-1"/>
    </source>
</evidence>
<feature type="region of interest" description="Disordered" evidence="12">
    <location>
        <begin position="1"/>
        <end position="59"/>
    </location>
</feature>